<dbReference type="PANTHER" id="PTHR40130">
    <property type="entry name" value="EXPRESSED PROTEIN"/>
    <property type="match status" value="1"/>
</dbReference>
<comment type="caution">
    <text evidence="2">The sequence shown here is derived from an EMBL/GenBank/DDBJ whole genome shotgun (WGS) entry which is preliminary data.</text>
</comment>
<feature type="compositionally biased region" description="Low complexity" evidence="1">
    <location>
        <begin position="161"/>
        <end position="171"/>
    </location>
</feature>
<feature type="region of interest" description="Disordered" evidence="1">
    <location>
        <begin position="617"/>
        <end position="658"/>
    </location>
</feature>
<keyword evidence="3" id="KW-1185">Reference proteome</keyword>
<feature type="compositionally biased region" description="Low complexity" evidence="1">
    <location>
        <begin position="559"/>
        <end position="574"/>
    </location>
</feature>
<accession>A0ABP0DCA2</accession>
<feature type="compositionally biased region" description="Polar residues" evidence="1">
    <location>
        <begin position="257"/>
        <end position="268"/>
    </location>
</feature>
<feature type="region of interest" description="Disordered" evidence="1">
    <location>
        <begin position="423"/>
        <end position="446"/>
    </location>
</feature>
<feature type="compositionally biased region" description="Basic and acidic residues" evidence="1">
    <location>
        <begin position="618"/>
        <end position="651"/>
    </location>
</feature>
<feature type="compositionally biased region" description="Basic and acidic residues" evidence="1">
    <location>
        <begin position="437"/>
        <end position="446"/>
    </location>
</feature>
<reference evidence="2 3" key="1">
    <citation type="submission" date="2024-01" db="EMBL/GenBank/DDBJ databases">
        <authorList>
            <person name="Allen C."/>
            <person name="Tagirdzhanova G."/>
        </authorList>
    </citation>
    <scope>NUCLEOTIDE SEQUENCE [LARGE SCALE GENOMIC DNA]</scope>
    <source>
        <strain evidence="2 3">CBS 119000</strain>
    </source>
</reference>
<proteinExistence type="predicted"/>
<evidence type="ECO:0000256" key="1">
    <source>
        <dbReference type="SAM" id="MobiDB-lite"/>
    </source>
</evidence>
<gene>
    <name evidence="2" type="ORF">SEPCBS119000_001728</name>
</gene>
<feature type="region of interest" description="Disordered" evidence="1">
    <location>
        <begin position="220"/>
        <end position="283"/>
    </location>
</feature>
<name>A0ABP0DCA2_9PEZI</name>
<feature type="region of interest" description="Disordered" evidence="1">
    <location>
        <begin position="133"/>
        <end position="171"/>
    </location>
</feature>
<dbReference type="PANTHER" id="PTHR40130:SF1">
    <property type="entry name" value="SPINDLE POLE BODY-ASSOCIATED PROTEIN CUT12 DOMAIN-CONTAINING PROTEIN"/>
    <property type="match status" value="1"/>
</dbReference>
<feature type="region of interest" description="Disordered" evidence="1">
    <location>
        <begin position="332"/>
        <end position="374"/>
    </location>
</feature>
<dbReference type="Proteomes" id="UP001642502">
    <property type="component" value="Unassembled WGS sequence"/>
</dbReference>
<organism evidence="2 3">
    <name type="scientific">Sporothrix epigloea</name>
    <dbReference type="NCBI Taxonomy" id="1892477"/>
    <lineage>
        <taxon>Eukaryota</taxon>
        <taxon>Fungi</taxon>
        <taxon>Dikarya</taxon>
        <taxon>Ascomycota</taxon>
        <taxon>Pezizomycotina</taxon>
        <taxon>Sordariomycetes</taxon>
        <taxon>Sordariomycetidae</taxon>
        <taxon>Ophiostomatales</taxon>
        <taxon>Ophiostomataceae</taxon>
        <taxon>Sporothrix</taxon>
    </lineage>
</organism>
<protein>
    <submittedName>
        <fullName evidence="2">Uncharacterized protein</fullName>
    </submittedName>
</protein>
<feature type="region of interest" description="Disordered" evidence="1">
    <location>
        <begin position="465"/>
        <end position="493"/>
    </location>
</feature>
<dbReference type="Gene3D" id="1.20.58.80">
    <property type="entry name" value="Phosphotransferase system, lactose/cellobiose-type IIA subunit"/>
    <property type="match status" value="1"/>
</dbReference>
<sequence>METSPLIKAHDHAREASIATRASNTIVAVNEHTLAAGEFATAAHTTSSVEALRTLRLLENHHQRLSQLLRYTLEHPPAGAPGVKQLRSLAEDSTTEKDKASDDGDATVTVKNGAGTAETTTFISGVVSRGEFANRTTDSQDDGYPVGDGAAKGEADRRAKSTSAAAQSMSATARAHQAGVAAMATLQSGAGRRYPPARELSSSIANNLASARGIRGSSAAARLHHRGQPAAPSISNDQAPGNLETSPGRKEGGGSRAQMQSVLQQQVKPSWVPPTLQPQQKPTHMFLGTETEEGEVKPKSEEGFSRFYSQFGSIINRLSAPLAFAGLPLTTEDPLASKTDDTAVATASSRDAKQQQPSHRRSASQLSASSATDPDLSQIYSRAALRAIGRESGGGHESFYVVPKTGHTASYANILSFDQKEKRRQVAASVHGGSRTGDTRDNESNMHKIPEVADDVDDDFVDANEQPSIASARGTNRAGREKNRMHQLKGKSGAATDHLVEELYTENQGLKDMLDKLSRRLHTFEASAQQSHMALQESMRFMRPGSPANSGSAVGGTRLSTSSLSPAPATTASLKVTTGAERSGTDTHDATMDAQATALIRKTKDLEEELARALQRLDASEKERTHQEKTLQKYREKWEKLKAGAKARRDANGGPSET</sequence>
<evidence type="ECO:0000313" key="2">
    <source>
        <dbReference type="EMBL" id="CAK7265849.1"/>
    </source>
</evidence>
<feature type="region of interest" description="Disordered" evidence="1">
    <location>
        <begin position="91"/>
        <end position="112"/>
    </location>
</feature>
<feature type="compositionally biased region" description="Polar residues" evidence="1">
    <location>
        <begin position="233"/>
        <end position="245"/>
    </location>
</feature>
<feature type="compositionally biased region" description="Polar residues" evidence="1">
    <location>
        <begin position="345"/>
        <end position="357"/>
    </location>
</feature>
<dbReference type="EMBL" id="CAWUON010000014">
    <property type="protein sequence ID" value="CAK7265849.1"/>
    <property type="molecule type" value="Genomic_DNA"/>
</dbReference>
<feature type="region of interest" description="Disordered" evidence="1">
    <location>
        <begin position="545"/>
        <end position="591"/>
    </location>
</feature>
<evidence type="ECO:0000313" key="3">
    <source>
        <dbReference type="Proteomes" id="UP001642502"/>
    </source>
</evidence>